<sequence length="118" mass="12246">MATSFKQLMRKVEQAEATLEARERLVAADWRQLKASWKDGWTPGRIVLAGVVAGFIVGRVEPVKAVAKGGTIMQMITALSGLVASASTEQAATRVESAAADVGDAAQATPAVAPVDPA</sequence>
<proteinExistence type="predicted"/>
<evidence type="ECO:0000313" key="1">
    <source>
        <dbReference type="EMBL" id="GGZ66460.1"/>
    </source>
</evidence>
<dbReference type="RefSeq" id="WP_189449610.1">
    <property type="nucleotide sequence ID" value="NZ_BMXY01000002.1"/>
</dbReference>
<name>A0ABQ3C4K2_9GAMM</name>
<evidence type="ECO:0008006" key="3">
    <source>
        <dbReference type="Google" id="ProtNLM"/>
    </source>
</evidence>
<protein>
    <recommendedName>
        <fullName evidence="3">Protein sip-5</fullName>
    </recommendedName>
</protein>
<organism evidence="1 2">
    <name type="scientific">Cognatilysobacter xinjiangensis</name>
    <dbReference type="NCBI Taxonomy" id="546892"/>
    <lineage>
        <taxon>Bacteria</taxon>
        <taxon>Pseudomonadati</taxon>
        <taxon>Pseudomonadota</taxon>
        <taxon>Gammaproteobacteria</taxon>
        <taxon>Lysobacterales</taxon>
        <taxon>Lysobacteraceae</taxon>
        <taxon>Cognatilysobacter</taxon>
    </lineage>
</organism>
<comment type="caution">
    <text evidence="1">The sequence shown here is derived from an EMBL/GenBank/DDBJ whole genome shotgun (WGS) entry which is preliminary data.</text>
</comment>
<gene>
    <name evidence="1" type="ORF">GCM10008101_20830</name>
</gene>
<keyword evidence="2" id="KW-1185">Reference proteome</keyword>
<dbReference type="Proteomes" id="UP000643403">
    <property type="component" value="Unassembled WGS sequence"/>
</dbReference>
<accession>A0ABQ3C4K2</accession>
<evidence type="ECO:0000313" key="2">
    <source>
        <dbReference type="Proteomes" id="UP000643403"/>
    </source>
</evidence>
<reference evidence="2" key="1">
    <citation type="journal article" date="2019" name="Int. J. Syst. Evol. Microbiol.">
        <title>The Global Catalogue of Microorganisms (GCM) 10K type strain sequencing project: providing services to taxonomists for standard genome sequencing and annotation.</title>
        <authorList>
            <consortium name="The Broad Institute Genomics Platform"/>
            <consortium name="The Broad Institute Genome Sequencing Center for Infectious Disease"/>
            <person name="Wu L."/>
            <person name="Ma J."/>
        </authorList>
    </citation>
    <scope>NUCLEOTIDE SEQUENCE [LARGE SCALE GENOMIC DNA]</scope>
    <source>
        <strain evidence="2">KCTC 22558</strain>
    </source>
</reference>
<dbReference type="EMBL" id="BMXY01000002">
    <property type="protein sequence ID" value="GGZ66460.1"/>
    <property type="molecule type" value="Genomic_DNA"/>
</dbReference>